<evidence type="ECO:0000313" key="4">
    <source>
        <dbReference type="Proteomes" id="UP000626092"/>
    </source>
</evidence>
<comment type="similarity">
    <text evidence="1">Belongs to the UDP-glycosyltransferase family.</text>
</comment>
<dbReference type="Proteomes" id="UP000626092">
    <property type="component" value="Unassembled WGS sequence"/>
</dbReference>
<protein>
    <recommendedName>
        <fullName evidence="2">Glycosyltransferase N-terminal domain-containing protein</fullName>
    </recommendedName>
</protein>
<dbReference type="Gene3D" id="3.40.50.2000">
    <property type="entry name" value="Glycogen Phosphorylase B"/>
    <property type="match status" value="4"/>
</dbReference>
<dbReference type="GO" id="GO:0008194">
    <property type="term" value="F:UDP-glycosyltransferase activity"/>
    <property type="evidence" value="ECO:0007669"/>
    <property type="project" value="UniProtKB-ARBA"/>
</dbReference>
<dbReference type="PANTHER" id="PTHR48044:SF23">
    <property type="entry name" value="ANTHOCYANIDIN 3-O-GLUCOSYLTRANSFERASE-LIKE"/>
    <property type="match status" value="1"/>
</dbReference>
<dbReference type="AlphaFoldDB" id="A0A834H2G4"/>
<evidence type="ECO:0000256" key="1">
    <source>
        <dbReference type="ARBA" id="ARBA00009995"/>
    </source>
</evidence>
<keyword evidence="4" id="KW-1185">Reference proteome</keyword>
<gene>
    <name evidence="3" type="ORF">RHSIM_Rhsim04G0104400</name>
</gene>
<feature type="domain" description="Glycosyltransferase N-terminal" evidence="2">
    <location>
        <begin position="23"/>
        <end position="253"/>
    </location>
</feature>
<dbReference type="Pfam" id="PF26168">
    <property type="entry name" value="Glyco_transf_N"/>
    <property type="match status" value="1"/>
</dbReference>
<dbReference type="PANTHER" id="PTHR48044">
    <property type="entry name" value="GLYCOSYLTRANSFERASE"/>
    <property type="match status" value="1"/>
</dbReference>
<dbReference type="FunFam" id="3.40.50.2000:FF:000238">
    <property type="entry name" value="Glycosyltransferase"/>
    <property type="match status" value="1"/>
</dbReference>
<dbReference type="InterPro" id="IPR058980">
    <property type="entry name" value="Glyco_transf_N"/>
</dbReference>
<proteinExistence type="inferred from homology"/>
<comment type="caution">
    <text evidence="3">The sequence shown here is derived from an EMBL/GenBank/DDBJ whole genome shotgun (WGS) entry which is preliminary data.</text>
</comment>
<sequence>MEVSNIQDPRSQGITSSSSKNAQVEVIVVPFLCMQSHLNQLLQLSCLISSYNIPVHYATTATHLRQVKLRFNSQTHLQNPNIHFHEFPTPPFLSPPPNPNSSSKFPSHLLPSFEASIQLRDPVADLLREISNTATRVVVIHDFNMAYVVQDVATIPNSESYVFSPVSAFYMSIMLLKDHESFQSLEELKGLPTIQENLPPEVLKFCTLQADYQSLAAGTIFNSCRSIEGTYLDLLEKEMSSRNKKVWAIGPLNSDTKGDKRKSHSQHRCLEWLDKQAPKSVLYVSFGTTTTMADEQIKELALGLEQSKHKFLWVLRDADKGDIFAGDVERSPLPEGYVERVKEFGMVVGLAVTICEQQEQIVTSSTICGVVKMLMASREGEEIRRKVEEIGSATCQAVEEGGVSRLELDSFIAHITR</sequence>
<reference evidence="3" key="1">
    <citation type="submission" date="2019-11" db="EMBL/GenBank/DDBJ databases">
        <authorList>
            <person name="Liu Y."/>
            <person name="Hou J."/>
            <person name="Li T.-Q."/>
            <person name="Guan C.-H."/>
            <person name="Wu X."/>
            <person name="Wu H.-Z."/>
            <person name="Ling F."/>
            <person name="Zhang R."/>
            <person name="Shi X.-G."/>
            <person name="Ren J.-P."/>
            <person name="Chen E.-F."/>
            <person name="Sun J.-M."/>
        </authorList>
    </citation>
    <scope>NUCLEOTIDE SEQUENCE</scope>
    <source>
        <strain evidence="3">Adult_tree_wgs_1</strain>
        <tissue evidence="3">Leaves</tissue>
    </source>
</reference>
<dbReference type="SUPFAM" id="SSF53756">
    <property type="entry name" value="UDP-Glycosyltransferase/glycogen phosphorylase"/>
    <property type="match status" value="1"/>
</dbReference>
<accession>A0A834H2G4</accession>
<evidence type="ECO:0000313" key="3">
    <source>
        <dbReference type="EMBL" id="KAF7146227.1"/>
    </source>
</evidence>
<name>A0A834H2G4_RHOSS</name>
<evidence type="ECO:0000259" key="2">
    <source>
        <dbReference type="Pfam" id="PF26168"/>
    </source>
</evidence>
<dbReference type="OrthoDB" id="5835829at2759"/>
<dbReference type="EMBL" id="WJXA01000004">
    <property type="protein sequence ID" value="KAF7146227.1"/>
    <property type="molecule type" value="Genomic_DNA"/>
</dbReference>
<organism evidence="3 4">
    <name type="scientific">Rhododendron simsii</name>
    <name type="common">Sims's rhododendron</name>
    <dbReference type="NCBI Taxonomy" id="118357"/>
    <lineage>
        <taxon>Eukaryota</taxon>
        <taxon>Viridiplantae</taxon>
        <taxon>Streptophyta</taxon>
        <taxon>Embryophyta</taxon>
        <taxon>Tracheophyta</taxon>
        <taxon>Spermatophyta</taxon>
        <taxon>Magnoliopsida</taxon>
        <taxon>eudicotyledons</taxon>
        <taxon>Gunneridae</taxon>
        <taxon>Pentapetalae</taxon>
        <taxon>asterids</taxon>
        <taxon>Ericales</taxon>
        <taxon>Ericaceae</taxon>
        <taxon>Ericoideae</taxon>
        <taxon>Rhodoreae</taxon>
        <taxon>Rhododendron</taxon>
    </lineage>
</organism>